<organism evidence="1 2">
    <name type="scientific">Catharanthus roseus</name>
    <name type="common">Madagascar periwinkle</name>
    <name type="synonym">Vinca rosea</name>
    <dbReference type="NCBI Taxonomy" id="4058"/>
    <lineage>
        <taxon>Eukaryota</taxon>
        <taxon>Viridiplantae</taxon>
        <taxon>Streptophyta</taxon>
        <taxon>Embryophyta</taxon>
        <taxon>Tracheophyta</taxon>
        <taxon>Spermatophyta</taxon>
        <taxon>Magnoliopsida</taxon>
        <taxon>eudicotyledons</taxon>
        <taxon>Gunneridae</taxon>
        <taxon>Pentapetalae</taxon>
        <taxon>asterids</taxon>
        <taxon>lamiids</taxon>
        <taxon>Gentianales</taxon>
        <taxon>Apocynaceae</taxon>
        <taxon>Rauvolfioideae</taxon>
        <taxon>Vinceae</taxon>
        <taxon>Catharanthinae</taxon>
        <taxon>Catharanthus</taxon>
    </lineage>
</organism>
<gene>
    <name evidence="1" type="ORF">M9H77_22021</name>
</gene>
<evidence type="ECO:0000313" key="1">
    <source>
        <dbReference type="EMBL" id="KAI5662698.1"/>
    </source>
</evidence>
<keyword evidence="2" id="KW-1185">Reference proteome</keyword>
<name>A0ACC0AP06_CATRO</name>
<dbReference type="EMBL" id="CM044705">
    <property type="protein sequence ID" value="KAI5662698.1"/>
    <property type="molecule type" value="Genomic_DNA"/>
</dbReference>
<reference evidence="2" key="1">
    <citation type="journal article" date="2023" name="Nat. Plants">
        <title>Single-cell RNA sequencing provides a high-resolution roadmap for understanding the multicellular compartmentation of specialized metabolism.</title>
        <authorList>
            <person name="Sun S."/>
            <person name="Shen X."/>
            <person name="Li Y."/>
            <person name="Li Y."/>
            <person name="Wang S."/>
            <person name="Li R."/>
            <person name="Zhang H."/>
            <person name="Shen G."/>
            <person name="Guo B."/>
            <person name="Wei J."/>
            <person name="Xu J."/>
            <person name="St-Pierre B."/>
            <person name="Chen S."/>
            <person name="Sun C."/>
        </authorList>
    </citation>
    <scope>NUCLEOTIDE SEQUENCE [LARGE SCALE GENOMIC DNA]</scope>
</reference>
<protein>
    <submittedName>
        <fullName evidence="1">Uncharacterized protein</fullName>
    </submittedName>
</protein>
<sequence length="222" mass="24826">MTALVQISINFSALNTSDYSLKKLSFSGIKSLQPIKFSTPLRARSAYLCKTRFQNGDSEERSSFFGRSRRYKVGILLRDDQWKRNKRVVMIRFREGFGFDGLGGGGGGGGGGKDDGTTARVLGNLALAIGLTYLSMTGQLGWVLDAIISVWLLVVLLPIVGLGAFIWWAGRDIVQSSVSNLKSQLYFLLLTLMHGLLEVPFENKLFLELLKWKWFSMFARRN</sequence>
<accession>A0ACC0AP06</accession>
<proteinExistence type="predicted"/>
<dbReference type="Proteomes" id="UP001060085">
    <property type="component" value="Linkage Group LG05"/>
</dbReference>
<evidence type="ECO:0000313" key="2">
    <source>
        <dbReference type="Proteomes" id="UP001060085"/>
    </source>
</evidence>
<comment type="caution">
    <text evidence="1">The sequence shown here is derived from an EMBL/GenBank/DDBJ whole genome shotgun (WGS) entry which is preliminary data.</text>
</comment>